<dbReference type="PANTHER" id="PTHR19321:SF7">
    <property type="entry name" value="65-KDA MICROTUBULE-ASSOCIATED PROTEIN 3"/>
    <property type="match status" value="1"/>
</dbReference>
<comment type="subcellular location">
    <subcellularLocation>
        <location evidence="2">Cytoplasm</location>
        <location evidence="2">Cytoskeleton</location>
    </subcellularLocation>
    <subcellularLocation>
        <location evidence="1">Nucleus</location>
    </subcellularLocation>
</comment>
<keyword evidence="7" id="KW-0206">Cytoskeleton</keyword>
<evidence type="ECO:0000256" key="8">
    <source>
        <dbReference type="ARBA" id="ARBA00023242"/>
    </source>
</evidence>
<organism evidence="11 12">
    <name type="scientific">Acer negundo</name>
    <name type="common">Box elder</name>
    <dbReference type="NCBI Taxonomy" id="4023"/>
    <lineage>
        <taxon>Eukaryota</taxon>
        <taxon>Viridiplantae</taxon>
        <taxon>Streptophyta</taxon>
        <taxon>Embryophyta</taxon>
        <taxon>Tracheophyta</taxon>
        <taxon>Spermatophyta</taxon>
        <taxon>Magnoliopsida</taxon>
        <taxon>eudicotyledons</taxon>
        <taxon>Gunneridae</taxon>
        <taxon>Pentapetalae</taxon>
        <taxon>rosids</taxon>
        <taxon>malvids</taxon>
        <taxon>Sapindales</taxon>
        <taxon>Sapindaceae</taxon>
        <taxon>Hippocastanoideae</taxon>
        <taxon>Acereae</taxon>
        <taxon>Acer</taxon>
    </lineage>
</organism>
<evidence type="ECO:0000256" key="1">
    <source>
        <dbReference type="ARBA" id="ARBA00004123"/>
    </source>
</evidence>
<evidence type="ECO:0000256" key="4">
    <source>
        <dbReference type="ARBA" id="ARBA00022490"/>
    </source>
</evidence>
<protein>
    <recommendedName>
        <fullName evidence="13">65-kDa microtubule-associated protein 3</fullName>
    </recommendedName>
</protein>
<keyword evidence="9" id="KW-0175">Coiled coil</keyword>
<dbReference type="AlphaFoldDB" id="A0AAD5NTG4"/>
<feature type="compositionally biased region" description="Polar residues" evidence="10">
    <location>
        <begin position="678"/>
        <end position="695"/>
    </location>
</feature>
<evidence type="ECO:0008006" key="13">
    <source>
        <dbReference type="Google" id="ProtNLM"/>
    </source>
</evidence>
<evidence type="ECO:0000313" key="11">
    <source>
        <dbReference type="EMBL" id="KAI9180113.1"/>
    </source>
</evidence>
<keyword evidence="12" id="KW-1185">Reference proteome</keyword>
<dbReference type="Gene3D" id="1.20.58.1520">
    <property type="match status" value="1"/>
</dbReference>
<dbReference type="FunFam" id="1.20.58.1520:FF:000002">
    <property type="entry name" value="65-kDa microtubule-associated protein 6"/>
    <property type="match status" value="1"/>
</dbReference>
<dbReference type="GO" id="GO:0008017">
    <property type="term" value="F:microtubule binding"/>
    <property type="evidence" value="ECO:0007669"/>
    <property type="project" value="InterPro"/>
</dbReference>
<dbReference type="EMBL" id="JAJSOW010000101">
    <property type="protein sequence ID" value="KAI9180113.1"/>
    <property type="molecule type" value="Genomic_DNA"/>
</dbReference>
<feature type="region of interest" description="Disordered" evidence="10">
    <location>
        <begin position="678"/>
        <end position="714"/>
    </location>
</feature>
<dbReference type="InterPro" id="IPR007145">
    <property type="entry name" value="MAP65_Ase1_PRC1"/>
</dbReference>
<evidence type="ECO:0000256" key="6">
    <source>
        <dbReference type="ARBA" id="ARBA00022701"/>
    </source>
</evidence>
<accession>A0AAD5NTG4</accession>
<proteinExistence type="inferred from homology"/>
<evidence type="ECO:0000256" key="7">
    <source>
        <dbReference type="ARBA" id="ARBA00023212"/>
    </source>
</evidence>
<keyword evidence="6" id="KW-0493">Microtubule</keyword>
<dbReference type="PANTHER" id="PTHR19321">
    <property type="entry name" value="PROTEIN REGULATOR OF CYTOKINESIS 1 PRC1-RELATED"/>
    <property type="match status" value="1"/>
</dbReference>
<reference evidence="11" key="2">
    <citation type="submission" date="2023-02" db="EMBL/GenBank/DDBJ databases">
        <authorList>
            <person name="Swenson N.G."/>
            <person name="Wegrzyn J.L."/>
            <person name="Mcevoy S.L."/>
        </authorList>
    </citation>
    <scope>NUCLEOTIDE SEQUENCE</scope>
    <source>
        <strain evidence="11">91603</strain>
        <tissue evidence="11">Leaf</tissue>
    </source>
</reference>
<dbReference type="GO" id="GO:0005819">
    <property type="term" value="C:spindle"/>
    <property type="evidence" value="ECO:0007669"/>
    <property type="project" value="TreeGrafter"/>
</dbReference>
<dbReference type="GO" id="GO:0005634">
    <property type="term" value="C:nucleus"/>
    <property type="evidence" value="ECO:0007669"/>
    <property type="project" value="UniProtKB-SubCell"/>
</dbReference>
<dbReference type="Pfam" id="PF03999">
    <property type="entry name" value="MAP65_ASE1"/>
    <property type="match status" value="1"/>
</dbReference>
<evidence type="ECO:0000256" key="10">
    <source>
        <dbReference type="SAM" id="MobiDB-lite"/>
    </source>
</evidence>
<evidence type="ECO:0000313" key="12">
    <source>
        <dbReference type="Proteomes" id="UP001064489"/>
    </source>
</evidence>
<evidence type="ECO:0000256" key="9">
    <source>
        <dbReference type="SAM" id="Coils"/>
    </source>
</evidence>
<evidence type="ECO:0000256" key="3">
    <source>
        <dbReference type="ARBA" id="ARBA00006187"/>
    </source>
</evidence>
<feature type="coiled-coil region" evidence="9">
    <location>
        <begin position="511"/>
        <end position="538"/>
    </location>
</feature>
<dbReference type="Proteomes" id="UP001064489">
    <property type="component" value="Chromosome 4"/>
</dbReference>
<reference evidence="11" key="1">
    <citation type="journal article" date="2022" name="Plant J.">
        <title>Strategies of tolerance reflected in two North American maple genomes.</title>
        <authorList>
            <person name="McEvoy S.L."/>
            <person name="Sezen U.U."/>
            <person name="Trouern-Trend A."/>
            <person name="McMahon S.M."/>
            <person name="Schaberg P.G."/>
            <person name="Yang J."/>
            <person name="Wegrzyn J.L."/>
            <person name="Swenson N.G."/>
        </authorList>
    </citation>
    <scope>NUCLEOTIDE SEQUENCE</scope>
    <source>
        <strain evidence="11">91603</strain>
    </source>
</reference>
<feature type="region of interest" description="Disordered" evidence="10">
    <location>
        <begin position="548"/>
        <end position="576"/>
    </location>
</feature>
<dbReference type="GO" id="GO:0000226">
    <property type="term" value="P:microtubule cytoskeleton organization"/>
    <property type="evidence" value="ECO:0007669"/>
    <property type="project" value="InterPro"/>
</dbReference>
<evidence type="ECO:0000256" key="2">
    <source>
        <dbReference type="ARBA" id="ARBA00004245"/>
    </source>
</evidence>
<comment type="caution">
    <text evidence="11">The sequence shown here is derived from an EMBL/GenBank/DDBJ whole genome shotgun (WGS) entry which is preliminary data.</text>
</comment>
<dbReference type="GO" id="GO:0005737">
    <property type="term" value="C:cytoplasm"/>
    <property type="evidence" value="ECO:0007669"/>
    <property type="project" value="TreeGrafter"/>
</dbReference>
<dbReference type="GO" id="GO:0005874">
    <property type="term" value="C:microtubule"/>
    <property type="evidence" value="ECO:0007669"/>
    <property type="project" value="UniProtKB-KW"/>
</dbReference>
<gene>
    <name evidence="11" type="ORF">LWI28_001330</name>
</gene>
<feature type="region of interest" description="Disordered" evidence="10">
    <location>
        <begin position="608"/>
        <end position="642"/>
    </location>
</feature>
<comment type="similarity">
    <text evidence="3">Belongs to the MAP65/ASE1 family.</text>
</comment>
<keyword evidence="5" id="KW-0597">Phosphoprotein</keyword>
<keyword evidence="4" id="KW-0963">Cytoplasm</keyword>
<sequence>MQLSMILSSVQEVNIVEWARRSIAGKRIHGGNYVISRRPETLFEPGIGSPSTRIGFTMSNLHIDQFKCIETTCGSLLVELQRIWDEVGEPDVERDKMVLNIEQQCLAVYRRKVEEAKSSRAQLHQTIAHSKAEIADICSSLAEQSVKGDWKACGNLKEELETIIPQLEDLRKRKMERKNQFVEVLIELQKISNEIYSEDNRYKSTVDETNLSVKRLDELRMQLLDLQNEKSNRLKQVVDQLSKLNSLCLVLGVDFKETICKIHPTLDNSKAPKDVSNSTIEKLANKIRGLQEVKMQRMQKLQYLASSLLELWDLMDTPIEEQQMFQNVTSNIVASESEITEPNMLSMDNIKYVEGEVSRLEQFKSVKIKEVILKKRLELEEICRKTHMVTEGHQEYSIEAIESGSVDPLYLLEQTELQIANAKEEAFIRKEILDKVEKWFAAREEECWLEEYSRDDNRYNAGRGTHLNLKRAERARALVNKIPAMVETLTSRVSAWEKERGIDFFYDGLRLLNMLKDYINLRQEKEQEKQRHRDQKKLQVQLIAEQEALYGSKPSPPKSVKKASRPSTGIASNRKLSLGGAMLQNLKPEKAAPRVNFNKKVDCVNRYSPLSRQHSGGFSAHSGRRNSENDGPLVKKHPSGAVKARGVVESPLIRNPLSPVRANILNFLEDQKRTKSGTLQTTLPGSKTPSKSTFVGNDENRTTTPKTMPIPVPMTPKTVSVPMLTAMTPATPCVLSFGPRAIQKIEEQVVEYSFEEVRAGLRQTVSAKVKEELFFFCFCGVLKSPVTDNYMSV</sequence>
<evidence type="ECO:0000256" key="5">
    <source>
        <dbReference type="ARBA" id="ARBA00022553"/>
    </source>
</evidence>
<keyword evidence="8" id="KW-0539">Nucleus</keyword>
<name>A0AAD5NTG4_ACENE</name>